<evidence type="ECO:0000313" key="9">
    <source>
        <dbReference type="Proteomes" id="UP001232755"/>
    </source>
</evidence>
<dbReference type="Gene3D" id="3.90.180.10">
    <property type="entry name" value="Medium-chain alcohol dehydrogenases, catalytic domain"/>
    <property type="match status" value="1"/>
</dbReference>
<gene>
    <name evidence="8" type="ORF">QF034_002518</name>
</gene>
<sequence>MTPMKAVVVHGAGDVRIDERPRPEPARDEVLLAMEWGGICGSDVAYWRKGASGTAALSHPLVLGHEVAGRVAALGPGVTGLAEGQPVTVHPAQLVGELPERLAGRSNLHAHVRYLGSAAHTPHTDGGFSEFRTVPAAQVRPLPDGVDTQSGALAEPLAVALHAVGRAGGLRGRTVLVNGAGPIGSLVVAAARHLGARSVCAADLSAASLAVARKMGADTTVDISRGEELPRDTDVVFEASGAPAALGAVLRATARGGTLVQVGNLPGTAEPAVLGDLVTREITWIGSYRFVDEIDDALRALRDGLDVSPVISHRFPLDQAERALAVAADPASASSKVMLRLGGPVTV</sequence>
<comment type="similarity">
    <text evidence="2 6">Belongs to the zinc-containing alcohol dehydrogenase family.</text>
</comment>
<name>A0ABU0QPF6_9ACTN</name>
<keyword evidence="3 6" id="KW-0479">Metal-binding</keyword>
<dbReference type="InterPro" id="IPR011032">
    <property type="entry name" value="GroES-like_sf"/>
</dbReference>
<evidence type="ECO:0000256" key="3">
    <source>
        <dbReference type="ARBA" id="ARBA00022723"/>
    </source>
</evidence>
<organism evidence="8 9">
    <name type="scientific">Streptomyces africanus</name>
    <dbReference type="NCBI Taxonomy" id="231024"/>
    <lineage>
        <taxon>Bacteria</taxon>
        <taxon>Bacillati</taxon>
        <taxon>Actinomycetota</taxon>
        <taxon>Actinomycetes</taxon>
        <taxon>Kitasatosporales</taxon>
        <taxon>Streptomycetaceae</taxon>
        <taxon>Streptomyces</taxon>
    </lineage>
</organism>
<evidence type="ECO:0000256" key="1">
    <source>
        <dbReference type="ARBA" id="ARBA00001947"/>
    </source>
</evidence>
<accession>A0ABU0QPF6</accession>
<dbReference type="GO" id="GO:0050572">
    <property type="term" value="F:L-idonate 5-dehydrogenase [NAD(P)+] activity"/>
    <property type="evidence" value="ECO:0007669"/>
    <property type="project" value="UniProtKB-EC"/>
</dbReference>
<reference evidence="8 9" key="1">
    <citation type="submission" date="2023-07" db="EMBL/GenBank/DDBJ databases">
        <title>Comparative genomics of wheat-associated soil bacteria to identify genetic determinants of phenazine resistance.</title>
        <authorList>
            <person name="Mouncey N."/>
        </authorList>
    </citation>
    <scope>NUCLEOTIDE SEQUENCE [LARGE SCALE GENOMIC DNA]</scope>
    <source>
        <strain evidence="8 9">B3I12</strain>
    </source>
</reference>
<dbReference type="PANTHER" id="PTHR43161:SF9">
    <property type="entry name" value="SORBITOL DEHYDROGENASE"/>
    <property type="match status" value="1"/>
</dbReference>
<evidence type="ECO:0000259" key="7">
    <source>
        <dbReference type="SMART" id="SM00829"/>
    </source>
</evidence>
<evidence type="ECO:0000256" key="6">
    <source>
        <dbReference type="RuleBase" id="RU361277"/>
    </source>
</evidence>
<dbReference type="EMBL" id="JAUSYP010000001">
    <property type="protein sequence ID" value="MDQ0748287.1"/>
    <property type="molecule type" value="Genomic_DNA"/>
</dbReference>
<dbReference type="SUPFAM" id="SSF51735">
    <property type="entry name" value="NAD(P)-binding Rossmann-fold domains"/>
    <property type="match status" value="1"/>
</dbReference>
<evidence type="ECO:0000256" key="4">
    <source>
        <dbReference type="ARBA" id="ARBA00022833"/>
    </source>
</evidence>
<dbReference type="InterPro" id="IPR020843">
    <property type="entry name" value="ER"/>
</dbReference>
<evidence type="ECO:0000313" key="8">
    <source>
        <dbReference type="EMBL" id="MDQ0748287.1"/>
    </source>
</evidence>
<keyword evidence="9" id="KW-1185">Reference proteome</keyword>
<dbReference type="InterPro" id="IPR013149">
    <property type="entry name" value="ADH-like_C"/>
</dbReference>
<dbReference type="CDD" id="cd08232">
    <property type="entry name" value="idonate-5-DH"/>
    <property type="match status" value="1"/>
</dbReference>
<comment type="cofactor">
    <cofactor evidence="1 6">
        <name>Zn(2+)</name>
        <dbReference type="ChEBI" id="CHEBI:29105"/>
    </cofactor>
</comment>
<evidence type="ECO:0000256" key="5">
    <source>
        <dbReference type="ARBA" id="ARBA00023002"/>
    </source>
</evidence>
<proteinExistence type="inferred from homology"/>
<keyword evidence="5 8" id="KW-0560">Oxidoreductase</keyword>
<dbReference type="Proteomes" id="UP001232755">
    <property type="component" value="Unassembled WGS sequence"/>
</dbReference>
<dbReference type="Pfam" id="PF00107">
    <property type="entry name" value="ADH_zinc_N"/>
    <property type="match status" value="1"/>
</dbReference>
<dbReference type="InterPro" id="IPR002328">
    <property type="entry name" value="ADH_Zn_CS"/>
</dbReference>
<evidence type="ECO:0000256" key="2">
    <source>
        <dbReference type="ARBA" id="ARBA00008072"/>
    </source>
</evidence>
<keyword evidence="4 6" id="KW-0862">Zinc</keyword>
<dbReference type="RefSeq" id="WP_307175044.1">
    <property type="nucleotide sequence ID" value="NZ_JAUSYP010000001.1"/>
</dbReference>
<protein>
    <submittedName>
        <fullName evidence="8">L-idonate 5-dehydrogenase</fullName>
        <ecNumber evidence="8">1.1.1.264</ecNumber>
    </submittedName>
</protein>
<dbReference type="InterPro" id="IPR013154">
    <property type="entry name" value="ADH-like_N"/>
</dbReference>
<dbReference type="SMART" id="SM00829">
    <property type="entry name" value="PKS_ER"/>
    <property type="match status" value="1"/>
</dbReference>
<comment type="caution">
    <text evidence="8">The sequence shown here is derived from an EMBL/GenBank/DDBJ whole genome shotgun (WGS) entry which is preliminary data.</text>
</comment>
<dbReference type="InterPro" id="IPR036291">
    <property type="entry name" value="NAD(P)-bd_dom_sf"/>
</dbReference>
<dbReference type="PANTHER" id="PTHR43161">
    <property type="entry name" value="SORBITOL DEHYDROGENASE"/>
    <property type="match status" value="1"/>
</dbReference>
<feature type="domain" description="Enoyl reductase (ER)" evidence="7">
    <location>
        <begin position="11"/>
        <end position="339"/>
    </location>
</feature>
<dbReference type="SUPFAM" id="SSF50129">
    <property type="entry name" value="GroES-like"/>
    <property type="match status" value="1"/>
</dbReference>
<dbReference type="PROSITE" id="PS00059">
    <property type="entry name" value="ADH_ZINC"/>
    <property type="match status" value="1"/>
</dbReference>
<dbReference type="EC" id="1.1.1.264" evidence="8"/>
<dbReference type="Pfam" id="PF08240">
    <property type="entry name" value="ADH_N"/>
    <property type="match status" value="1"/>
</dbReference>
<dbReference type="Gene3D" id="3.40.50.720">
    <property type="entry name" value="NAD(P)-binding Rossmann-like Domain"/>
    <property type="match status" value="1"/>
</dbReference>